<keyword evidence="5" id="KW-1185">Reference proteome</keyword>
<comment type="cofactor">
    <cofactor evidence="1">
        <name>pyridoxal 5'-phosphate</name>
        <dbReference type="ChEBI" id="CHEBI:597326"/>
    </cofactor>
</comment>
<dbReference type="PANTHER" id="PTHR43050">
    <property type="entry name" value="SERINE / THREONINE RACEMASE FAMILY MEMBER"/>
    <property type="match status" value="1"/>
</dbReference>
<dbReference type="EC" id="4.3.1.16" evidence="4"/>
<protein>
    <submittedName>
        <fullName evidence="4">Threo-3-hydroxy-L-aspartate ammonia-lyase</fullName>
        <ecNumber evidence="4">4.3.1.16</ecNumber>
    </submittedName>
</protein>
<dbReference type="Proteomes" id="UP001164305">
    <property type="component" value="Chromosome"/>
</dbReference>
<dbReference type="GO" id="GO:0030848">
    <property type="term" value="F:threo-3-hydroxyaspartate ammonia-lyase activity"/>
    <property type="evidence" value="ECO:0007669"/>
    <property type="project" value="UniProtKB-EC"/>
</dbReference>
<evidence type="ECO:0000313" key="4">
    <source>
        <dbReference type="EMBL" id="UYG16114.1"/>
    </source>
</evidence>
<dbReference type="InterPro" id="IPR001926">
    <property type="entry name" value="TrpB-like_PALP"/>
</dbReference>
<dbReference type="InterPro" id="IPR036052">
    <property type="entry name" value="TrpB-like_PALP_sf"/>
</dbReference>
<dbReference type="NCBIfam" id="NF005454">
    <property type="entry name" value="PRK07048.1"/>
    <property type="match status" value="1"/>
</dbReference>
<dbReference type="EMBL" id="CP107020">
    <property type="protein sequence ID" value="UYG16114.1"/>
    <property type="molecule type" value="Genomic_DNA"/>
</dbReference>
<accession>A0ABY6G0B5</accession>
<dbReference type="Pfam" id="PF00291">
    <property type="entry name" value="PALP"/>
    <property type="match status" value="1"/>
</dbReference>
<sequence length="324" mass="33915">MTSARPEITSADVRAAAQALDGVAHRTPVLTSHLLDAELGCEVHLKAENLQRMGAFKFRGAFWALENLPEGDGVVAYSSGNHAQAIALAARIQGREAVIVMPSDAPRSKAEATRGYGAQIVTYDRYTEDRSAIAATLAAERGAHVIPPFDHPRIIAGQGTAALELFEDVGELDALFVPCGGGGLLAGSLLATADASPDCTVIGVEPAAGDDVTRSVAAGHPIAIDVPRTIADGAQTARVGDLTFPIIRDRGAEMTTVPDERLVEEMRMLALRLKTVVEPTGCLGLAGLRSHAERWRGARVGVILSGGNVDLDRYTGLLSGTVVA</sequence>
<evidence type="ECO:0000259" key="3">
    <source>
        <dbReference type="Pfam" id="PF00291"/>
    </source>
</evidence>
<dbReference type="RefSeq" id="WP_263593327.1">
    <property type="nucleotide sequence ID" value="NZ_CP107020.1"/>
</dbReference>
<dbReference type="CDD" id="cd01562">
    <property type="entry name" value="Thr-dehyd"/>
    <property type="match status" value="1"/>
</dbReference>
<feature type="domain" description="Tryptophan synthase beta chain-like PALP" evidence="3">
    <location>
        <begin position="25"/>
        <end position="306"/>
    </location>
</feature>
<dbReference type="SUPFAM" id="SSF53686">
    <property type="entry name" value="Tryptophan synthase beta subunit-like PLP-dependent enzymes"/>
    <property type="match status" value="1"/>
</dbReference>
<dbReference type="Gene3D" id="3.40.50.1100">
    <property type="match status" value="2"/>
</dbReference>
<gene>
    <name evidence="4" type="ORF">BRM3_10835</name>
</gene>
<organism evidence="4 5">
    <name type="scientific">Brachybacterium huguangmaarense</name>
    <dbReference type="NCBI Taxonomy" id="1652028"/>
    <lineage>
        <taxon>Bacteria</taxon>
        <taxon>Bacillati</taxon>
        <taxon>Actinomycetota</taxon>
        <taxon>Actinomycetes</taxon>
        <taxon>Micrococcales</taxon>
        <taxon>Dermabacteraceae</taxon>
        <taxon>Brachybacterium</taxon>
    </lineage>
</organism>
<keyword evidence="2" id="KW-0663">Pyridoxal phosphate</keyword>
<dbReference type="PANTHER" id="PTHR43050:SF1">
    <property type="entry name" value="SERINE RACEMASE"/>
    <property type="match status" value="1"/>
</dbReference>
<evidence type="ECO:0000256" key="1">
    <source>
        <dbReference type="ARBA" id="ARBA00001933"/>
    </source>
</evidence>
<evidence type="ECO:0000256" key="2">
    <source>
        <dbReference type="ARBA" id="ARBA00022898"/>
    </source>
</evidence>
<proteinExistence type="predicted"/>
<reference evidence="4" key="1">
    <citation type="submission" date="2022-10" db="EMBL/GenBank/DDBJ databases">
        <title>Whole-Genome Sequencing of Brachybacterium huguangmaarense BRM-3, Isolated from Betula schmidtii.</title>
        <authorList>
            <person name="Haam D."/>
        </authorList>
    </citation>
    <scope>NUCLEOTIDE SEQUENCE</scope>
    <source>
        <strain evidence="4">BRM-3</strain>
    </source>
</reference>
<evidence type="ECO:0000313" key="5">
    <source>
        <dbReference type="Proteomes" id="UP001164305"/>
    </source>
</evidence>
<name>A0ABY6G0B5_9MICO</name>
<keyword evidence="4" id="KW-0456">Lyase</keyword>